<comment type="caution">
    <text evidence="2">The sequence shown here is derived from an EMBL/GenBank/DDBJ whole genome shotgun (WGS) entry which is preliminary data.</text>
</comment>
<name>A0A8J2RP34_9CRUS</name>
<dbReference type="OrthoDB" id="823504at2759"/>
<dbReference type="Proteomes" id="UP000789390">
    <property type="component" value="Unassembled WGS sequence"/>
</dbReference>
<sequence length="112" mass="13051">MRCFKPFYRAYCCQTSTPFQLERSSEKIHIPEEELQEALRIGKEYVDKWEKLGAQIAEEDRKSEENSSTSAADDKNTFYPCRHASKQYNPEVMAESKEAAVNLMARKYLSEN</sequence>
<organism evidence="2 3">
    <name type="scientific">Daphnia galeata</name>
    <dbReference type="NCBI Taxonomy" id="27404"/>
    <lineage>
        <taxon>Eukaryota</taxon>
        <taxon>Metazoa</taxon>
        <taxon>Ecdysozoa</taxon>
        <taxon>Arthropoda</taxon>
        <taxon>Crustacea</taxon>
        <taxon>Branchiopoda</taxon>
        <taxon>Diplostraca</taxon>
        <taxon>Cladocera</taxon>
        <taxon>Anomopoda</taxon>
        <taxon>Daphniidae</taxon>
        <taxon>Daphnia</taxon>
    </lineage>
</organism>
<dbReference type="AlphaFoldDB" id="A0A8J2RP34"/>
<evidence type="ECO:0000256" key="1">
    <source>
        <dbReference type="SAM" id="MobiDB-lite"/>
    </source>
</evidence>
<evidence type="ECO:0000313" key="2">
    <source>
        <dbReference type="EMBL" id="CAH0103755.1"/>
    </source>
</evidence>
<accession>A0A8J2RP34</accession>
<gene>
    <name evidence="2" type="ORF">DGAL_LOCUS6428</name>
</gene>
<feature type="region of interest" description="Disordered" evidence="1">
    <location>
        <begin position="56"/>
        <end position="77"/>
    </location>
</feature>
<evidence type="ECO:0000313" key="3">
    <source>
        <dbReference type="Proteomes" id="UP000789390"/>
    </source>
</evidence>
<dbReference type="EMBL" id="CAKKLH010000113">
    <property type="protein sequence ID" value="CAH0103755.1"/>
    <property type="molecule type" value="Genomic_DNA"/>
</dbReference>
<protein>
    <submittedName>
        <fullName evidence="2">Uncharacterized protein</fullName>
    </submittedName>
</protein>
<keyword evidence="3" id="KW-1185">Reference proteome</keyword>
<proteinExistence type="predicted"/>
<reference evidence="2" key="1">
    <citation type="submission" date="2021-11" db="EMBL/GenBank/DDBJ databases">
        <authorList>
            <person name="Schell T."/>
        </authorList>
    </citation>
    <scope>NUCLEOTIDE SEQUENCE</scope>
    <source>
        <strain evidence="2">M5</strain>
    </source>
</reference>